<dbReference type="Proteomes" id="UP000054466">
    <property type="component" value="Unassembled WGS sequence"/>
</dbReference>
<protein>
    <submittedName>
        <fullName evidence="2">Uncharacterized protein</fullName>
    </submittedName>
</protein>
<dbReference type="RefSeq" id="XP_016255375.1">
    <property type="nucleotide sequence ID" value="XM_016388447.1"/>
</dbReference>
<gene>
    <name evidence="2" type="ORF">PV07_01874</name>
</gene>
<dbReference type="HOGENOM" id="CLU_032492_0_0_1"/>
<organism evidence="2 3">
    <name type="scientific">Cladophialophora immunda</name>
    <dbReference type="NCBI Taxonomy" id="569365"/>
    <lineage>
        <taxon>Eukaryota</taxon>
        <taxon>Fungi</taxon>
        <taxon>Dikarya</taxon>
        <taxon>Ascomycota</taxon>
        <taxon>Pezizomycotina</taxon>
        <taxon>Eurotiomycetes</taxon>
        <taxon>Chaetothyriomycetidae</taxon>
        <taxon>Chaetothyriales</taxon>
        <taxon>Herpotrichiellaceae</taxon>
        <taxon>Cladophialophora</taxon>
    </lineage>
</organism>
<dbReference type="GeneID" id="27341068"/>
<name>A0A0D2DHC3_9EURO</name>
<dbReference type="EMBL" id="KN847040">
    <property type="protein sequence ID" value="KIW35159.1"/>
    <property type="molecule type" value="Genomic_DNA"/>
</dbReference>
<sequence length="647" mass="72798">MALSSASQTDGINTGHWTPISTLSRPANVPSPEASMSTSKTIVSQEVQVKSVNGTKLHGQIYHQKPAETRALHSVIAFRPQVAIIQASNIEYPKNHLLGIPQEVRDTIIGLVHPTKQTVGAPPSTSCEIFHFVCRQTYHESTSRFSTQATVLVPSNRVEEFLKRSLNIRTLRSNAYQSVKSLFVEIPHNSNTNVFLQMGEVLRRSVQLEELQLFGVGADGYGVKTSSAAHPCGKHDISIMPLVRKLSIDGQQYIRRLALANSIPFLDKLRILVLDNLNFPLLQSHVFRNKPLLEKLHIAADPRTVMHAEYKAGWNHTVGGLIFLTHDEAPPVKELRVDSNSIFTASQIVLKVAGTLERLELVIPDMSFQVHTTNRINFFSEATTLLHRLHLDARRLRELKICVHGAISEDSYHYANFMGALKDCVSRMKSLQLIELHVQSQSPWFAREFIEAVPPSATRLYLTDLFIERDVGDLTGFVGEKTNTPLLYWNEINDAYAIGEDLRRNDYIRFSNNQLAFVGYEYDLLVGQSAADVQSKAMAKFLKLNGRLLDKERNRHLAPLAGRHILFKQGGTGRYADTAETRSQAKVEKYRKVLDKCGLHDNEYFGCEDVAEAVFQNEPAATGGHYSYPMVLEVEDEFKFSNHWLSK</sequence>
<reference evidence="2 3" key="1">
    <citation type="submission" date="2015-01" db="EMBL/GenBank/DDBJ databases">
        <title>The Genome Sequence of Cladophialophora immunda CBS83496.</title>
        <authorList>
            <consortium name="The Broad Institute Genomics Platform"/>
            <person name="Cuomo C."/>
            <person name="de Hoog S."/>
            <person name="Gorbushina A."/>
            <person name="Stielow B."/>
            <person name="Teixiera M."/>
            <person name="Abouelleil A."/>
            <person name="Chapman S.B."/>
            <person name="Priest M."/>
            <person name="Young S.K."/>
            <person name="Wortman J."/>
            <person name="Nusbaum C."/>
            <person name="Birren B."/>
        </authorList>
    </citation>
    <scope>NUCLEOTIDE SEQUENCE [LARGE SCALE GENOMIC DNA]</scope>
    <source>
        <strain evidence="2 3">CBS 83496</strain>
    </source>
</reference>
<evidence type="ECO:0000313" key="2">
    <source>
        <dbReference type="EMBL" id="KIW35159.1"/>
    </source>
</evidence>
<evidence type="ECO:0000313" key="3">
    <source>
        <dbReference type="Proteomes" id="UP000054466"/>
    </source>
</evidence>
<evidence type="ECO:0000256" key="1">
    <source>
        <dbReference type="SAM" id="MobiDB-lite"/>
    </source>
</evidence>
<dbReference type="AlphaFoldDB" id="A0A0D2DHC3"/>
<proteinExistence type="predicted"/>
<dbReference type="OrthoDB" id="4150142at2759"/>
<dbReference type="SUPFAM" id="SSF52047">
    <property type="entry name" value="RNI-like"/>
    <property type="match status" value="1"/>
</dbReference>
<feature type="region of interest" description="Disordered" evidence="1">
    <location>
        <begin position="1"/>
        <end position="41"/>
    </location>
</feature>
<keyword evidence="3" id="KW-1185">Reference proteome</keyword>
<feature type="compositionally biased region" description="Polar residues" evidence="1">
    <location>
        <begin position="1"/>
        <end position="25"/>
    </location>
</feature>
<dbReference type="VEuPathDB" id="FungiDB:PV07_01874"/>
<accession>A0A0D2DHC3</accession>